<comment type="caution">
    <text evidence="1">The sequence shown here is derived from an EMBL/GenBank/DDBJ whole genome shotgun (WGS) entry which is preliminary data.</text>
</comment>
<dbReference type="Proteomes" id="UP000191285">
    <property type="component" value="Unassembled WGS sequence"/>
</dbReference>
<evidence type="ECO:0000313" key="1">
    <source>
        <dbReference type="EMBL" id="OQE23782.1"/>
    </source>
</evidence>
<gene>
    <name evidence="1" type="ORF">PENSTE_c008G08462</name>
</gene>
<proteinExistence type="predicted"/>
<dbReference type="EMBL" id="MLKD01000008">
    <property type="protein sequence ID" value="OQE23782.1"/>
    <property type="molecule type" value="Genomic_DNA"/>
</dbReference>
<dbReference type="AlphaFoldDB" id="A0A1V6TBM2"/>
<keyword evidence="2" id="KW-1185">Reference proteome</keyword>
<dbReference type="OrthoDB" id="3437405at2759"/>
<protein>
    <submittedName>
        <fullName evidence="1">Uncharacterized protein</fullName>
    </submittedName>
</protein>
<accession>A0A1V6TBM2</accession>
<evidence type="ECO:0000313" key="2">
    <source>
        <dbReference type="Proteomes" id="UP000191285"/>
    </source>
</evidence>
<sequence length="699" mass="78451">MAARLSRGLLLQANRRVSASLSSRLPRYNVRNLTPCASRVTQVRPNIARFSHTDASSSANQGATIIDATSFKGSSITEKHWASQDLPTLDALIEPFYIAHFLEFILSGSLPNGKKTELALLHPDESELFMSPRASWAPAPFNTDAPPVVQNMMQRIMSPGEFSGMCQIGHNIHFMKKRLSEGLVPVSPSRWLEKDLNNPDHFTIAHEYLSSAIAVFEYLNIPQVQTNMRDTFNKISGDLQEMQDALNARRKAQDSLAPELSLTALWEEFIRTRYQIMTSTAHSWVLARAAELRERTLDEFSAIAPENAEGPEMKLVSQRWSDLLSIVSVADYNIWIPMEGYNGFKTPSEIVGGLYNPDLKKQDKTNKFTEVLYERLAKCIEAQNEAEKVQGPSATQSNAARRERISVSTVVQDELRPSIRGQLSSPQQPIQPWIQLCLQTHAAIMTMPEEQRRNYGFGLAVYRGAHGVSDEQWESLQRNVEANLAAWGDDVQGADKLKPLLKLHWFDSKELGLDKSDIVSAARRHYQEIRSSEEWSHQIPPSAFLLVDPMSAGSYDSETPRALQNDKSLLPGDFVSNVLAVDANFDESAAAQANSDGKSASQALEYKGQMRILGNLVWSELYPMLTLNTGELLYLWPHAKDHPQKMYTGPTVPSQVEPWKEISSLQNYMMGNFTEFLKEKDPKLGAKLEELRKKGVVSM</sequence>
<organism evidence="1 2">
    <name type="scientific">Penicillium steckii</name>
    <dbReference type="NCBI Taxonomy" id="303698"/>
    <lineage>
        <taxon>Eukaryota</taxon>
        <taxon>Fungi</taxon>
        <taxon>Dikarya</taxon>
        <taxon>Ascomycota</taxon>
        <taxon>Pezizomycotina</taxon>
        <taxon>Eurotiomycetes</taxon>
        <taxon>Eurotiomycetidae</taxon>
        <taxon>Eurotiales</taxon>
        <taxon>Aspergillaceae</taxon>
        <taxon>Penicillium</taxon>
    </lineage>
</organism>
<name>A0A1V6TBM2_9EURO</name>
<reference evidence="2" key="1">
    <citation type="journal article" date="2017" name="Nat. Microbiol.">
        <title>Global analysis of biosynthetic gene clusters reveals vast potential of secondary metabolite production in Penicillium species.</title>
        <authorList>
            <person name="Nielsen J.C."/>
            <person name="Grijseels S."/>
            <person name="Prigent S."/>
            <person name="Ji B."/>
            <person name="Dainat J."/>
            <person name="Nielsen K.F."/>
            <person name="Frisvad J.C."/>
            <person name="Workman M."/>
            <person name="Nielsen J."/>
        </authorList>
    </citation>
    <scope>NUCLEOTIDE SEQUENCE [LARGE SCALE GENOMIC DNA]</scope>
    <source>
        <strain evidence="2">IBT 24891</strain>
    </source>
</reference>